<dbReference type="EC" id="2.8.1.7" evidence="5 15"/>
<dbReference type="PROSITE" id="PS00595">
    <property type="entry name" value="AA_TRANSFER_CLASS_5"/>
    <property type="match status" value="1"/>
</dbReference>
<evidence type="ECO:0000256" key="2">
    <source>
        <dbReference type="ARBA" id="ARBA00003120"/>
    </source>
</evidence>
<dbReference type="Pfam" id="PF00266">
    <property type="entry name" value="Aminotran_5"/>
    <property type="match status" value="1"/>
</dbReference>
<dbReference type="Gene3D" id="3.90.1150.10">
    <property type="entry name" value="Aspartate Aminotransferase, domain 1"/>
    <property type="match status" value="1"/>
</dbReference>
<proteinExistence type="inferred from homology"/>
<dbReference type="InterPro" id="IPR015422">
    <property type="entry name" value="PyrdxlP-dep_Trfase_small"/>
</dbReference>
<evidence type="ECO:0000256" key="12">
    <source>
        <dbReference type="ARBA" id="ARBA00031911"/>
    </source>
</evidence>
<comment type="catalytic activity">
    <reaction evidence="13 15">
        <text>(sulfur carrier)-H + L-cysteine = (sulfur carrier)-SH + L-alanine</text>
        <dbReference type="Rhea" id="RHEA:43892"/>
        <dbReference type="Rhea" id="RHEA-COMP:14737"/>
        <dbReference type="Rhea" id="RHEA-COMP:14739"/>
        <dbReference type="ChEBI" id="CHEBI:29917"/>
        <dbReference type="ChEBI" id="CHEBI:35235"/>
        <dbReference type="ChEBI" id="CHEBI:57972"/>
        <dbReference type="ChEBI" id="CHEBI:64428"/>
        <dbReference type="EC" id="2.8.1.7"/>
    </reaction>
</comment>
<dbReference type="PANTHER" id="PTHR11601:SF34">
    <property type="entry name" value="CYSTEINE DESULFURASE"/>
    <property type="match status" value="1"/>
</dbReference>
<reference evidence="17 18" key="1">
    <citation type="submission" date="2024-09" db="EMBL/GenBank/DDBJ databases">
        <authorList>
            <person name="Sun Q."/>
            <person name="Mori K."/>
        </authorList>
    </citation>
    <scope>NUCLEOTIDE SEQUENCE [LARGE SCALE GENOMIC DNA]</scope>
    <source>
        <strain evidence="17 18">KCTC 23279</strain>
    </source>
</reference>
<gene>
    <name evidence="17" type="primary">nifS</name>
    <name evidence="17" type="ORF">ACFFJ6_02045</name>
</gene>
<dbReference type="Gene3D" id="1.10.260.50">
    <property type="match status" value="1"/>
</dbReference>
<dbReference type="EMBL" id="JBHLWM010000001">
    <property type="protein sequence ID" value="MFC0239224.1"/>
    <property type="molecule type" value="Genomic_DNA"/>
</dbReference>
<dbReference type="Proteomes" id="UP001589775">
    <property type="component" value="Unassembled WGS sequence"/>
</dbReference>
<dbReference type="Gene3D" id="3.40.640.10">
    <property type="entry name" value="Type I PLP-dependent aspartate aminotransferase-like (Major domain)"/>
    <property type="match status" value="1"/>
</dbReference>
<dbReference type="InterPro" id="IPR020578">
    <property type="entry name" value="Aminotrans_V_PyrdxlP_BS"/>
</dbReference>
<protein>
    <recommendedName>
        <fullName evidence="6 15">Cysteine desulfurase</fullName>
        <ecNumber evidence="5 15">2.8.1.7</ecNumber>
    </recommendedName>
    <alternativeName>
        <fullName evidence="12 15">Nitrogenase metalloclusters biosynthesis protein NifS</fullName>
    </alternativeName>
</protein>
<dbReference type="InterPro" id="IPR017772">
    <property type="entry name" value="Cys_deSase_NifS_bac/arc"/>
</dbReference>
<keyword evidence="11 15" id="KW-0411">Iron-sulfur</keyword>
<dbReference type="NCBIfam" id="TIGR03402">
    <property type="entry name" value="FeS_nifS"/>
    <property type="match status" value="1"/>
</dbReference>
<dbReference type="PIRSF" id="PIRSF005572">
    <property type="entry name" value="NifS"/>
    <property type="match status" value="1"/>
</dbReference>
<feature type="domain" description="Aminotransferase class V" evidence="16">
    <location>
        <begin position="14"/>
        <end position="376"/>
    </location>
</feature>
<evidence type="ECO:0000256" key="4">
    <source>
        <dbReference type="ARBA" id="ARBA00011738"/>
    </source>
</evidence>
<accession>A0ABV6ELY6</accession>
<dbReference type="SUPFAM" id="SSF53383">
    <property type="entry name" value="PLP-dependent transferases"/>
    <property type="match status" value="1"/>
</dbReference>
<dbReference type="PANTHER" id="PTHR11601">
    <property type="entry name" value="CYSTEINE DESULFURYLASE FAMILY MEMBER"/>
    <property type="match status" value="1"/>
</dbReference>
<keyword evidence="8 15" id="KW-0479">Metal-binding</keyword>
<evidence type="ECO:0000256" key="11">
    <source>
        <dbReference type="ARBA" id="ARBA00023014"/>
    </source>
</evidence>
<dbReference type="InterPro" id="IPR016454">
    <property type="entry name" value="Cysteine_dSase"/>
</dbReference>
<dbReference type="GO" id="GO:0031071">
    <property type="term" value="F:cysteine desulfurase activity"/>
    <property type="evidence" value="ECO:0007669"/>
    <property type="project" value="UniProtKB-EC"/>
</dbReference>
<keyword evidence="7 15" id="KW-0808">Transferase</keyword>
<evidence type="ECO:0000256" key="9">
    <source>
        <dbReference type="ARBA" id="ARBA00022898"/>
    </source>
</evidence>
<comment type="caution">
    <text evidence="17">The sequence shown here is derived from an EMBL/GenBank/DDBJ whole genome shotgun (WGS) entry which is preliminary data.</text>
</comment>
<evidence type="ECO:0000256" key="1">
    <source>
        <dbReference type="ARBA" id="ARBA00001933"/>
    </source>
</evidence>
<evidence type="ECO:0000313" key="17">
    <source>
        <dbReference type="EMBL" id="MFC0239224.1"/>
    </source>
</evidence>
<evidence type="ECO:0000256" key="6">
    <source>
        <dbReference type="ARBA" id="ARBA00013558"/>
    </source>
</evidence>
<evidence type="ECO:0000256" key="3">
    <source>
        <dbReference type="ARBA" id="ARBA00006490"/>
    </source>
</evidence>
<keyword evidence="9 15" id="KW-0663">Pyridoxal phosphate</keyword>
<evidence type="ECO:0000256" key="13">
    <source>
        <dbReference type="ARBA" id="ARBA00050776"/>
    </source>
</evidence>
<evidence type="ECO:0000256" key="5">
    <source>
        <dbReference type="ARBA" id="ARBA00012239"/>
    </source>
</evidence>
<dbReference type="RefSeq" id="WP_378383830.1">
    <property type="nucleotide sequence ID" value="NZ_JBHLWM010000001.1"/>
</dbReference>
<evidence type="ECO:0000256" key="7">
    <source>
        <dbReference type="ARBA" id="ARBA00022679"/>
    </source>
</evidence>
<dbReference type="InterPro" id="IPR015424">
    <property type="entry name" value="PyrdxlP-dep_Trfase"/>
</dbReference>
<dbReference type="InterPro" id="IPR000192">
    <property type="entry name" value="Aminotrans_V_dom"/>
</dbReference>
<comment type="subunit">
    <text evidence="4">Homodimer.</text>
</comment>
<evidence type="ECO:0000256" key="10">
    <source>
        <dbReference type="ARBA" id="ARBA00023004"/>
    </source>
</evidence>
<comment type="cofactor">
    <cofactor evidence="1 14">
        <name>pyridoxal 5'-phosphate</name>
        <dbReference type="ChEBI" id="CHEBI:597326"/>
    </cofactor>
</comment>
<evidence type="ECO:0000256" key="8">
    <source>
        <dbReference type="ARBA" id="ARBA00022723"/>
    </source>
</evidence>
<keyword evidence="18" id="KW-1185">Reference proteome</keyword>
<evidence type="ECO:0000259" key="16">
    <source>
        <dbReference type="Pfam" id="PF00266"/>
    </source>
</evidence>
<comment type="similarity">
    <text evidence="3 15">Belongs to the class-V pyridoxal-phosphate-dependent aminotransferase family. NifS/IscS subfamily.</text>
</comment>
<evidence type="ECO:0000256" key="15">
    <source>
        <dbReference type="RuleBase" id="RU364075"/>
    </source>
</evidence>
<dbReference type="InterPro" id="IPR015421">
    <property type="entry name" value="PyrdxlP-dep_Trfase_major"/>
</dbReference>
<sequence>MTESRVAQPSADIVYLDANATTRTDPRVVDAMLPFFSGYFGNPSSKHALGGHAARAVKRGRDQLQALLGAASPHDIIFTSGGTESINTAILSALEAMPRRREIITTAVEHPAVMALCAWLEKTKGIRVHVIPVDRQGRLDIAAYRAALSDRVALVSMMWANNETGVLNPVADLAELAKEVGALFHTDAVQAVGKCPIDLQSTAIDMLSLSGHKLHGPKGIGALYVRSGVAFKPQIKGGQHERGRRAGTENVPGIVGLGIAAELAAEAMADEDIRVRGLRDRLEREILAQVDHCVAVGARAERLPNTSTIAFSFIDSEAIVTLLDRAGIAASMGSACSTGSFEPSHVLVAMNVAEEAVRGGVRFSLSRDNTDADIDRALAVIPGVIAKLRAISPFCANQGAPQALGRAHV</sequence>
<organism evidence="17 18">
    <name type="scientific">Rhodopseudomonas telluris</name>
    <dbReference type="NCBI Taxonomy" id="644215"/>
    <lineage>
        <taxon>Bacteria</taxon>
        <taxon>Pseudomonadati</taxon>
        <taxon>Pseudomonadota</taxon>
        <taxon>Alphaproteobacteria</taxon>
        <taxon>Hyphomicrobiales</taxon>
        <taxon>Nitrobacteraceae</taxon>
        <taxon>Rhodopseudomonas</taxon>
    </lineage>
</organism>
<evidence type="ECO:0000256" key="14">
    <source>
        <dbReference type="RuleBase" id="RU004504"/>
    </source>
</evidence>
<name>A0ABV6ELY6_9BRAD</name>
<evidence type="ECO:0000313" key="18">
    <source>
        <dbReference type="Proteomes" id="UP001589775"/>
    </source>
</evidence>
<keyword evidence="10 15" id="KW-0408">Iron</keyword>
<comment type="function">
    <text evidence="2">Catalyzes the removal of elemental sulfur atoms from cysteine to produce alanine. Seems to participate in the biosynthesis of the nitrogenase metalloclusters by providing the inorganic sulfur required for the Fe-S core formation.</text>
</comment>